<dbReference type="eggNOG" id="COG0272">
    <property type="taxonomic scope" value="Bacteria"/>
</dbReference>
<evidence type="ECO:0000313" key="6">
    <source>
        <dbReference type="EMBL" id="ACU77521.1"/>
    </source>
</evidence>
<dbReference type="CDD" id="cd17933">
    <property type="entry name" value="DEXSc_RecD-like"/>
    <property type="match status" value="1"/>
</dbReference>
<feature type="domain" description="Helix-hairpin-helix DNA-binding motif class 1" evidence="4">
    <location>
        <begin position="189"/>
        <end position="208"/>
    </location>
</feature>
<dbReference type="SMART" id="SM00382">
    <property type="entry name" value="AAA"/>
    <property type="match status" value="1"/>
</dbReference>
<feature type="domain" description="Helix-hairpin-helix DNA-binding motif class 1" evidence="4">
    <location>
        <begin position="97"/>
        <end position="111"/>
    </location>
</feature>
<feature type="binding site" evidence="3">
    <location>
        <begin position="359"/>
        <end position="363"/>
    </location>
    <ligand>
        <name>ATP</name>
        <dbReference type="ChEBI" id="CHEBI:30616"/>
    </ligand>
</feature>
<dbReference type="Pfam" id="PF18335">
    <property type="entry name" value="SH3_13"/>
    <property type="match status" value="1"/>
</dbReference>
<dbReference type="CDD" id="cd18809">
    <property type="entry name" value="SF1_C_RecD"/>
    <property type="match status" value="1"/>
</dbReference>
<reference evidence="6 7" key="1">
    <citation type="journal article" date="2009" name="Stand. Genomic Sci.">
        <title>Complete genome sequence of Catenulispora acidiphila type strain (ID 139908).</title>
        <authorList>
            <person name="Copeland A."/>
            <person name="Lapidus A."/>
            <person name="Glavina Del Rio T."/>
            <person name="Nolan M."/>
            <person name="Lucas S."/>
            <person name="Chen F."/>
            <person name="Tice H."/>
            <person name="Cheng J.F."/>
            <person name="Bruce D."/>
            <person name="Goodwin L."/>
            <person name="Pitluck S."/>
            <person name="Mikhailova N."/>
            <person name="Pati A."/>
            <person name="Ivanova N."/>
            <person name="Mavromatis K."/>
            <person name="Chen A."/>
            <person name="Palaniappan K."/>
            <person name="Chain P."/>
            <person name="Land M."/>
            <person name="Hauser L."/>
            <person name="Chang Y.J."/>
            <person name="Jeffries C.D."/>
            <person name="Chertkov O."/>
            <person name="Brettin T."/>
            <person name="Detter J.C."/>
            <person name="Han C."/>
            <person name="Ali Z."/>
            <person name="Tindall B.J."/>
            <person name="Goker M."/>
            <person name="Bristow J."/>
            <person name="Eisen J.A."/>
            <person name="Markowitz V."/>
            <person name="Hugenholtz P."/>
            <person name="Kyrpides N.C."/>
            <person name="Klenk H.P."/>
        </authorList>
    </citation>
    <scope>NUCLEOTIDE SEQUENCE [LARGE SCALE GENOMIC DNA]</scope>
    <source>
        <strain evidence="7">DSM 44928 / JCM 14897 / NBRC 102108 / NRRL B-24433 / ID139908</strain>
    </source>
</reference>
<comment type="similarity">
    <text evidence="3">Belongs to the RecD family. RecD2 subfamily.</text>
</comment>
<dbReference type="EMBL" id="CP001700">
    <property type="protein sequence ID" value="ACU77521.1"/>
    <property type="molecule type" value="Genomic_DNA"/>
</dbReference>
<dbReference type="AlphaFoldDB" id="C7Q0I8"/>
<dbReference type="HOGENOM" id="CLU_007524_0_1_11"/>
<dbReference type="NCBIfam" id="TIGR01448">
    <property type="entry name" value="recD_rel"/>
    <property type="match status" value="1"/>
</dbReference>
<dbReference type="eggNOG" id="COG0507">
    <property type="taxonomic scope" value="Bacteria"/>
</dbReference>
<dbReference type="HAMAP" id="MF_01488">
    <property type="entry name" value="RecD2"/>
    <property type="match status" value="1"/>
</dbReference>
<keyword evidence="2 3" id="KW-0067">ATP-binding</keyword>
<keyword evidence="3" id="KW-0238">DNA-binding</keyword>
<dbReference type="Gene3D" id="1.10.10.2220">
    <property type="match status" value="1"/>
</dbReference>
<dbReference type="GO" id="GO:0003677">
    <property type="term" value="F:DNA binding"/>
    <property type="evidence" value="ECO:0007669"/>
    <property type="project" value="UniProtKB-UniRule"/>
</dbReference>
<dbReference type="SUPFAM" id="SSF52540">
    <property type="entry name" value="P-loop containing nucleoside triphosphate hydrolases"/>
    <property type="match status" value="2"/>
</dbReference>
<dbReference type="InterPro" id="IPR027417">
    <property type="entry name" value="P-loop_NTPase"/>
</dbReference>
<evidence type="ECO:0000259" key="4">
    <source>
        <dbReference type="SMART" id="SM00278"/>
    </source>
</evidence>
<dbReference type="EC" id="5.6.2.3" evidence="3"/>
<dbReference type="GO" id="GO:0006310">
    <property type="term" value="P:DNA recombination"/>
    <property type="evidence" value="ECO:0007669"/>
    <property type="project" value="InterPro"/>
</dbReference>
<dbReference type="Pfam" id="PF14520">
    <property type="entry name" value="HHH_5"/>
    <property type="match status" value="1"/>
</dbReference>
<evidence type="ECO:0000259" key="5">
    <source>
        <dbReference type="SMART" id="SM00382"/>
    </source>
</evidence>
<dbReference type="KEGG" id="cai:Caci_8706"/>
<feature type="domain" description="Helix-hairpin-helix DNA-binding motif class 1" evidence="4">
    <location>
        <begin position="125"/>
        <end position="144"/>
    </location>
</feature>
<feature type="domain" description="AAA+ ATPase" evidence="5">
    <location>
        <begin position="348"/>
        <end position="584"/>
    </location>
</feature>
<dbReference type="OrthoDB" id="9763659at2"/>
<keyword evidence="3 6" id="KW-0347">Helicase</keyword>
<dbReference type="Pfam" id="PF23139">
    <property type="entry name" value="OB_YrrC"/>
    <property type="match status" value="1"/>
</dbReference>
<proteinExistence type="inferred from homology"/>
<dbReference type="FunCoup" id="C7Q0I8">
    <property type="interactions" value="11"/>
</dbReference>
<dbReference type="PANTHER" id="PTHR43788:SF6">
    <property type="entry name" value="DNA HELICASE B"/>
    <property type="match status" value="1"/>
</dbReference>
<gene>
    <name evidence="3" type="primary">recD2</name>
    <name evidence="6" type="ordered locus">Caci_8706</name>
</gene>
<dbReference type="Gene3D" id="3.40.50.300">
    <property type="entry name" value="P-loop containing nucleotide triphosphate hydrolases"/>
    <property type="match status" value="2"/>
</dbReference>
<dbReference type="Proteomes" id="UP000000851">
    <property type="component" value="Chromosome"/>
</dbReference>
<evidence type="ECO:0000256" key="3">
    <source>
        <dbReference type="HAMAP-Rule" id="MF_01488"/>
    </source>
</evidence>
<comment type="catalytic activity">
    <reaction evidence="3">
        <text>ATP + H2O = ADP + phosphate + H(+)</text>
        <dbReference type="Rhea" id="RHEA:13065"/>
        <dbReference type="ChEBI" id="CHEBI:15377"/>
        <dbReference type="ChEBI" id="CHEBI:15378"/>
        <dbReference type="ChEBI" id="CHEBI:30616"/>
        <dbReference type="ChEBI" id="CHEBI:43474"/>
        <dbReference type="ChEBI" id="CHEBI:456216"/>
        <dbReference type="EC" id="5.6.2.3"/>
    </reaction>
</comment>
<dbReference type="Pfam" id="PF13538">
    <property type="entry name" value="UvrD_C_2"/>
    <property type="match status" value="1"/>
</dbReference>
<dbReference type="InterPro" id="IPR029493">
    <property type="entry name" value="RecD2-like_HHH"/>
</dbReference>
<dbReference type="Gene3D" id="1.10.150.20">
    <property type="entry name" value="5' to 3' exonuclease, C-terminal subdomain"/>
    <property type="match status" value="1"/>
</dbReference>
<keyword evidence="7" id="KW-1185">Reference proteome</keyword>
<organism evidence="6 7">
    <name type="scientific">Catenulispora acidiphila (strain DSM 44928 / JCM 14897 / NBRC 102108 / NRRL B-24433 / ID139908)</name>
    <dbReference type="NCBI Taxonomy" id="479433"/>
    <lineage>
        <taxon>Bacteria</taxon>
        <taxon>Bacillati</taxon>
        <taxon>Actinomycetota</taxon>
        <taxon>Actinomycetes</taxon>
        <taxon>Catenulisporales</taxon>
        <taxon>Catenulisporaceae</taxon>
        <taxon>Catenulispora</taxon>
    </lineage>
</organism>
<dbReference type="InterPro" id="IPR006345">
    <property type="entry name" value="RecD2"/>
</dbReference>
<dbReference type="GO" id="GO:0006281">
    <property type="term" value="P:DNA repair"/>
    <property type="evidence" value="ECO:0007669"/>
    <property type="project" value="InterPro"/>
</dbReference>
<dbReference type="InterPro" id="IPR003593">
    <property type="entry name" value="AAA+_ATPase"/>
</dbReference>
<dbReference type="SMART" id="SM00278">
    <property type="entry name" value="HhH1"/>
    <property type="match status" value="3"/>
</dbReference>
<dbReference type="Pfam" id="PF14490">
    <property type="entry name" value="HHH_RecD2"/>
    <property type="match status" value="1"/>
</dbReference>
<keyword evidence="3" id="KW-0378">Hydrolase</keyword>
<dbReference type="GO" id="GO:0009338">
    <property type="term" value="C:exodeoxyribonuclease V complex"/>
    <property type="evidence" value="ECO:0007669"/>
    <property type="project" value="TreeGrafter"/>
</dbReference>
<dbReference type="SUPFAM" id="SSF47781">
    <property type="entry name" value="RuvA domain 2-like"/>
    <property type="match status" value="1"/>
</dbReference>
<dbReference type="GO" id="GO:0043139">
    <property type="term" value="F:5'-3' DNA helicase activity"/>
    <property type="evidence" value="ECO:0007669"/>
    <property type="project" value="UniProtKB-UniRule"/>
</dbReference>
<dbReference type="GO" id="GO:0005524">
    <property type="term" value="F:ATP binding"/>
    <property type="evidence" value="ECO:0007669"/>
    <property type="project" value="UniProtKB-UniRule"/>
</dbReference>
<dbReference type="Pfam" id="PF13245">
    <property type="entry name" value="AAA_19"/>
    <property type="match status" value="1"/>
</dbReference>
<keyword evidence="1 3" id="KW-0547">Nucleotide-binding</keyword>
<dbReference type="GO" id="GO:0016887">
    <property type="term" value="F:ATP hydrolysis activity"/>
    <property type="evidence" value="ECO:0007669"/>
    <property type="project" value="RHEA"/>
</dbReference>
<keyword evidence="3" id="KW-0413">Isomerase</keyword>
<comment type="function">
    <text evidence="3">DNA-dependent ATPase and ATP-dependent 5'-3' DNA helicase. Has no activity on blunt DNA or DNA with 3'-overhangs, requires at least 10 bases of 5'-ssDNA for helicase activity.</text>
</comment>
<dbReference type="STRING" id="479433.Caci_8706"/>
<evidence type="ECO:0000313" key="7">
    <source>
        <dbReference type="Proteomes" id="UP000000851"/>
    </source>
</evidence>
<dbReference type="InterPro" id="IPR041451">
    <property type="entry name" value="RecD2_SH13"/>
</dbReference>
<accession>C7Q0I8</accession>
<dbReference type="PANTHER" id="PTHR43788">
    <property type="entry name" value="DNA2/NAM7 HELICASE FAMILY MEMBER"/>
    <property type="match status" value="1"/>
</dbReference>
<dbReference type="GO" id="GO:0017116">
    <property type="term" value="F:single-stranded DNA helicase activity"/>
    <property type="evidence" value="ECO:0007669"/>
    <property type="project" value="TreeGrafter"/>
</dbReference>
<evidence type="ECO:0000256" key="2">
    <source>
        <dbReference type="ARBA" id="ARBA00022840"/>
    </source>
</evidence>
<name>C7Q0I8_CATAD</name>
<sequence length="740" mass="79440">MSESELAGGVEVEAAVERLIFVRADEYTVARLASDEHGKFTAAGAALAGVQPGSVVLLAGRWVQHARFGSQLAVRSCECVLPSHIRGIRMYLGSGLIRGIGPGLATAIVEHFGAETLAVIDAEPERLTEVTGIGAVRKDKIVASWIGQKMIRDLMVVLQGFGISPLMAAKIYTEFGSDSMAVVRKDPYLLIEKVRGIGFAIADKIALASGVAEQDPKRLRAALSDRLEAARRDGDCYMNRTHLLVDAARLVGQDRELVRIELEQLAADRAVILEPDPNPGLEDVGPPATVVFAKTLHNTERALATAVTRVLHADSDVPVAARRRAETLDADHPDLHEGQRAAVGMALTHTVSVLTGGPGCGKSHTVKTIAQIVKACGGRVTLAAPTGKAAKRLAELTGMRAMTVHRLVADLPDADPDALFEDSPLMADLIVVDEASMLDVFLGLKLARQVPPGTHLLLVGDVDQLPSIGPGSVLKDLLRVPDVARTELTHVFRQGEGSSITTNAHLIRAGRMPNPRTSEFWFDEVEDPAQVAERILEIATGRIPASHGVPPSDVQVLAATRRGATGTVELGRRLQERLNPADPDKAEHWAGTSVFRIGDKVMPIRNDPNKGSAGIFNGTTAVVSDLDPQSRTVQLRTDDGDIAVYDFDELDDLLHAYAISVHRSQGSEYPYVVAPLTTETGPLMLYRNLLYTLVTRAQKLVVLVGQRRALEIAVHNAGRARNTALAQRLQAVLDGTSASR</sequence>
<dbReference type="InterPro" id="IPR055446">
    <property type="entry name" value="RecD2_N_OB"/>
</dbReference>
<dbReference type="InterPro" id="IPR003583">
    <property type="entry name" value="Hlx-hairpin-Hlx_DNA-bd_motif"/>
</dbReference>
<dbReference type="InterPro" id="IPR010994">
    <property type="entry name" value="RuvA_2-like"/>
</dbReference>
<dbReference type="InParanoid" id="C7Q0I8"/>
<evidence type="ECO:0000256" key="1">
    <source>
        <dbReference type="ARBA" id="ARBA00022741"/>
    </source>
</evidence>
<protein>
    <recommendedName>
        <fullName evidence="3">ATP-dependent RecD2 DNA helicase</fullName>
        <ecNumber evidence="3">5.6.2.3</ecNumber>
    </recommendedName>
    <alternativeName>
        <fullName evidence="3">DNA 5'-3' helicase subunit RecD2</fullName>
    </alternativeName>
</protein>
<dbReference type="Gene3D" id="2.30.30.940">
    <property type="match status" value="1"/>
</dbReference>
<dbReference type="RefSeq" id="WP_015797245.1">
    <property type="nucleotide sequence ID" value="NC_013131.1"/>
</dbReference>
<dbReference type="InterPro" id="IPR027785">
    <property type="entry name" value="UvrD-like_helicase_C"/>
</dbReference>
<dbReference type="InterPro" id="IPR050534">
    <property type="entry name" value="Coronavir_polyprotein_1ab"/>
</dbReference>